<feature type="signal peptide" evidence="1">
    <location>
        <begin position="1"/>
        <end position="22"/>
    </location>
</feature>
<keyword evidence="3" id="KW-1185">Reference proteome</keyword>
<sequence>MKILYRSLGLVAVLALSTLLHSCDKVKDAISINIPTQTVTADFYITAQQVGTQQVASFQYGINLDSLIKHENSSLGIGNIKSAKIKSVSLTLTNASGSDNFGAFSACEVGLSSSSKPDYTVIAGLTSNPDNNQTTLDIPVNSVELKDYFSSTSFTYKLSATTRRATTTTLQGKATIKFDVTAGL</sequence>
<evidence type="ECO:0008006" key="4">
    <source>
        <dbReference type="Google" id="ProtNLM"/>
    </source>
</evidence>
<comment type="caution">
    <text evidence="2">The sequence shown here is derived from an EMBL/GenBank/DDBJ whole genome shotgun (WGS) entry which is preliminary data.</text>
</comment>
<keyword evidence="1" id="KW-0732">Signal</keyword>
<feature type="chain" id="PRO_5047151447" description="DUF1735 domain-containing protein" evidence="1">
    <location>
        <begin position="23"/>
        <end position="184"/>
    </location>
</feature>
<dbReference type="Proteomes" id="UP000192277">
    <property type="component" value="Unassembled WGS sequence"/>
</dbReference>
<protein>
    <recommendedName>
        <fullName evidence="4">DUF1735 domain-containing protein</fullName>
    </recommendedName>
</protein>
<dbReference type="EMBL" id="LWBO01000034">
    <property type="protein sequence ID" value="OQP44041.1"/>
    <property type="molecule type" value="Genomic_DNA"/>
</dbReference>
<proteinExistence type="predicted"/>
<name>A0ABX3NVF7_9BACT</name>
<dbReference type="RefSeq" id="WP_014219050.1">
    <property type="nucleotide sequence ID" value="NZ_LWBO01000034.1"/>
</dbReference>
<evidence type="ECO:0000256" key="1">
    <source>
        <dbReference type="SAM" id="SignalP"/>
    </source>
</evidence>
<organism evidence="2 3">
    <name type="scientific">Niastella koreensis</name>
    <dbReference type="NCBI Taxonomy" id="354356"/>
    <lineage>
        <taxon>Bacteria</taxon>
        <taxon>Pseudomonadati</taxon>
        <taxon>Bacteroidota</taxon>
        <taxon>Chitinophagia</taxon>
        <taxon>Chitinophagales</taxon>
        <taxon>Chitinophagaceae</taxon>
        <taxon>Niastella</taxon>
    </lineage>
</organism>
<evidence type="ECO:0000313" key="2">
    <source>
        <dbReference type="EMBL" id="OQP44041.1"/>
    </source>
</evidence>
<accession>A0ABX3NVF7</accession>
<evidence type="ECO:0000313" key="3">
    <source>
        <dbReference type="Proteomes" id="UP000192277"/>
    </source>
</evidence>
<gene>
    <name evidence="2" type="ORF">A4D02_11270</name>
</gene>
<reference evidence="2 3" key="1">
    <citation type="submission" date="2016-04" db="EMBL/GenBank/DDBJ databases">
        <authorList>
            <person name="Chen L."/>
            <person name="Zhuang W."/>
            <person name="Wang G."/>
        </authorList>
    </citation>
    <scope>NUCLEOTIDE SEQUENCE [LARGE SCALE GENOMIC DNA]</scope>
    <source>
        <strain evidence="3">GR20</strain>
    </source>
</reference>